<organism evidence="3 4">
    <name type="scientific">Bacillus thuringiensis</name>
    <dbReference type="NCBI Taxonomy" id="1428"/>
    <lineage>
        <taxon>Bacteria</taxon>
        <taxon>Bacillati</taxon>
        <taxon>Bacillota</taxon>
        <taxon>Bacilli</taxon>
        <taxon>Bacillales</taxon>
        <taxon>Bacillaceae</taxon>
        <taxon>Bacillus</taxon>
        <taxon>Bacillus cereus group</taxon>
    </lineage>
</organism>
<feature type="domain" description="Prophage endopeptidase tail N-terminal" evidence="2">
    <location>
        <begin position="4"/>
        <end position="70"/>
    </location>
</feature>
<dbReference type="Pfam" id="PF18994">
    <property type="entry name" value="Prophage_tailD1"/>
    <property type="match status" value="1"/>
</dbReference>
<dbReference type="Pfam" id="PF06605">
    <property type="entry name" value="Prophage_tail"/>
    <property type="match status" value="1"/>
</dbReference>
<dbReference type="AlphaFoldDB" id="A0A4Y8SXF3"/>
<name>A0A4Y8SXF3_BACTU</name>
<dbReference type="Proteomes" id="UP000297630">
    <property type="component" value="Unassembled WGS sequence"/>
</dbReference>
<dbReference type="Gene3D" id="3.55.50.40">
    <property type="match status" value="1"/>
</dbReference>
<evidence type="ECO:0000259" key="1">
    <source>
        <dbReference type="Pfam" id="PF06605"/>
    </source>
</evidence>
<evidence type="ECO:0008006" key="5">
    <source>
        <dbReference type="Google" id="ProtNLM"/>
    </source>
</evidence>
<dbReference type="InterPro" id="IPR044051">
    <property type="entry name" value="Prophage_tail_N"/>
</dbReference>
<dbReference type="InterPro" id="IPR010572">
    <property type="entry name" value="Tail_dom"/>
</dbReference>
<gene>
    <name evidence="3" type="ORF">EQ803_27565</name>
</gene>
<evidence type="ECO:0000259" key="2">
    <source>
        <dbReference type="Pfam" id="PF18994"/>
    </source>
</evidence>
<protein>
    <recommendedName>
        <fullName evidence="5">Prophage tail endopeptidase domain-containing protein</fullName>
    </recommendedName>
</protein>
<feature type="domain" description="Tail spike" evidence="1">
    <location>
        <begin position="103"/>
        <end position="328"/>
    </location>
</feature>
<accession>A0A4Y8SXF3</accession>
<dbReference type="Gene3D" id="6.20.110.10">
    <property type="match status" value="1"/>
</dbReference>
<reference evidence="3 4" key="1">
    <citation type="submission" date="2019-01" db="EMBL/GenBank/DDBJ databases">
        <title>Draft genome sequence of Bacillus sp. DPC6431.</title>
        <authorList>
            <person name="Arbulu S."/>
            <person name="Murphy K."/>
            <person name="O'Sullivan O."/>
            <person name="Rea M.C."/>
            <person name="Hill C."/>
            <person name="Ross R.P."/>
        </authorList>
    </citation>
    <scope>NUCLEOTIDE SEQUENCE [LARGE SCALE GENOMIC DNA]</scope>
    <source>
        <strain evidence="3 4">DPC6431</strain>
    </source>
</reference>
<dbReference type="NCBIfam" id="TIGR01665">
    <property type="entry name" value="put_anti_recept"/>
    <property type="match status" value="1"/>
</dbReference>
<evidence type="ECO:0000313" key="3">
    <source>
        <dbReference type="EMBL" id="TFF43608.1"/>
    </source>
</evidence>
<comment type="caution">
    <text evidence="3">The sequence shown here is derived from an EMBL/GenBank/DDBJ whole genome shotgun (WGS) entry which is preliminary data.</text>
</comment>
<dbReference type="InterPro" id="IPR007119">
    <property type="entry name" value="Phage_tail_spike_N"/>
</dbReference>
<dbReference type="RefSeq" id="WP_134656480.1">
    <property type="nucleotide sequence ID" value="NZ_SCLP01000022.1"/>
</dbReference>
<evidence type="ECO:0000313" key="4">
    <source>
        <dbReference type="Proteomes" id="UP000297630"/>
    </source>
</evidence>
<proteinExistence type="predicted"/>
<dbReference type="EMBL" id="SCLP01000022">
    <property type="protein sequence ID" value="TFF43608.1"/>
    <property type="molecule type" value="Genomic_DNA"/>
</dbReference>
<sequence>MLLVTGINGQTEMLCDFKEVRRKRRVNGEHSLNFYQLNTPEVADAYKLLDKRSVVTIPETGDEYIVLGISKVGHYGKRINAMHVFLDGFISQHKYELLNGTINFKQFCDFLFVGSGWTYIINGAFAPHRFENFGRDSKLALLQKGLERYKAEFSIDNKNKIITFKNEIGKTTESQFRYGHNLQTFNEETDMSNFCTVIRGFGKRDDETEFSVEYKSPLVSVYGEIHQKSIDDDRYKYESSLLEACKNNLNDTPLTKFNVSVSDLYENGLKMHPYDYGDYVYMLYEEADVAVQIRIVEVIDDPVNNSISPIFELSTFKTLRTASAIQAQFQQTQRDIQQLMDDEGNLSLALKRLYMTTETFADNTGVWYIDPNDKNRYVHIGAGGLDVHRGLIRVEREDGFATIIGGKIQYGFDIAGHYPPYRGINVVEDGWWLTSTHDVLDSCQFYTFEHKTRYVKLKAQIFTESGGEVEIAMVSSDSGQQIMSKASSTQTSAPSQNDDVDLVYDLGVPNGELKSFYLRMRNKVAGKKAYARIFRVWLEG</sequence>